<evidence type="ECO:0000256" key="13">
    <source>
        <dbReference type="ARBA" id="ARBA00023157"/>
    </source>
</evidence>
<feature type="domain" description="ABC transporter" evidence="22">
    <location>
        <begin position="679"/>
        <end position="885"/>
    </location>
</feature>
<keyword evidence="7" id="KW-0677">Repeat</keyword>
<dbReference type="InterPro" id="IPR050173">
    <property type="entry name" value="ABC_transporter_C-like"/>
</dbReference>
<evidence type="ECO:0000256" key="9">
    <source>
        <dbReference type="ARBA" id="ARBA00022840"/>
    </source>
</evidence>
<evidence type="ECO:0000256" key="21">
    <source>
        <dbReference type="SAM" id="Phobius"/>
    </source>
</evidence>
<dbReference type="CDD" id="cd18591">
    <property type="entry name" value="ABC_6TM_SUR1_D1_like"/>
    <property type="match status" value="1"/>
</dbReference>
<evidence type="ECO:0000256" key="15">
    <source>
        <dbReference type="ARBA" id="ARBA00023180"/>
    </source>
</evidence>
<keyword evidence="12 21" id="KW-0472">Membrane</keyword>
<evidence type="ECO:0000256" key="20">
    <source>
        <dbReference type="SAM" id="MobiDB-lite"/>
    </source>
</evidence>
<feature type="domain" description="ABC transmembrane type-1" evidence="23">
    <location>
        <begin position="300"/>
        <end position="602"/>
    </location>
</feature>
<evidence type="ECO:0000313" key="25">
    <source>
        <dbReference type="RefSeq" id="XP_028357052.1"/>
    </source>
</evidence>
<keyword evidence="11 21" id="KW-1133">Transmembrane helix</keyword>
<feature type="transmembrane region" description="Helical" evidence="21">
    <location>
        <begin position="307"/>
        <end position="324"/>
    </location>
</feature>
<keyword evidence="8" id="KW-0547">Nucleotide-binding</keyword>
<name>A0A455C7I9_PHYMC</name>
<feature type="region of interest" description="Disordered" evidence="20">
    <location>
        <begin position="900"/>
        <end position="941"/>
    </location>
</feature>
<dbReference type="PRINTS" id="PR01093">
    <property type="entry name" value="SULFNYLUR1"/>
</dbReference>
<protein>
    <recommendedName>
        <fullName evidence="18">ATP-binding cassette sub-family C member 8</fullName>
    </recommendedName>
    <alternativeName>
        <fullName evidence="19">Sulfonylurea receptor 1</fullName>
    </alternativeName>
</protein>
<keyword evidence="13" id="KW-1015">Disulfide bond</keyword>
<dbReference type="GO" id="GO:0006813">
    <property type="term" value="P:potassium ion transport"/>
    <property type="evidence" value="ECO:0007669"/>
    <property type="project" value="InterPro"/>
</dbReference>
<feature type="transmembrane region" description="Helical" evidence="21">
    <location>
        <begin position="1235"/>
        <end position="1254"/>
    </location>
</feature>
<dbReference type="SUPFAM" id="SSF90123">
    <property type="entry name" value="ABC transporter transmembrane region"/>
    <property type="match status" value="2"/>
</dbReference>
<dbReference type="GO" id="GO:0016887">
    <property type="term" value="F:ATP hydrolysis activity"/>
    <property type="evidence" value="ECO:0007669"/>
    <property type="project" value="InterPro"/>
</dbReference>
<feature type="transmembrane region" description="Helical" evidence="21">
    <location>
        <begin position="33"/>
        <end position="52"/>
    </location>
</feature>
<keyword evidence="9 25" id="KW-0067">ATP-binding</keyword>
<reference evidence="25" key="1">
    <citation type="submission" date="2025-08" db="UniProtKB">
        <authorList>
            <consortium name="RefSeq"/>
        </authorList>
    </citation>
    <scope>IDENTIFICATION</scope>
    <source>
        <tissue evidence="25">Muscle</tissue>
    </source>
</reference>
<feature type="transmembrane region" description="Helical" evidence="21">
    <location>
        <begin position="351"/>
        <end position="368"/>
    </location>
</feature>
<evidence type="ECO:0000256" key="1">
    <source>
        <dbReference type="ARBA" id="ARBA00004370"/>
    </source>
</evidence>
<feature type="transmembrane region" description="Helical" evidence="21">
    <location>
        <begin position="536"/>
        <end position="559"/>
    </location>
</feature>
<dbReference type="InterPro" id="IPR011527">
    <property type="entry name" value="ABC1_TM_dom"/>
</dbReference>
<evidence type="ECO:0000259" key="22">
    <source>
        <dbReference type="PROSITE" id="PS50893"/>
    </source>
</evidence>
<dbReference type="PROSITE" id="PS50929">
    <property type="entry name" value="ABC_TM1F"/>
    <property type="match status" value="2"/>
</dbReference>
<dbReference type="PROSITE" id="PS50893">
    <property type="entry name" value="ABC_TRANSPORTER_2"/>
    <property type="match status" value="2"/>
</dbReference>
<dbReference type="FunFam" id="3.40.50.300:FF:000197">
    <property type="entry name" value="ATP-binding cassette, sub-family C (CFTR/MRP), member 9"/>
    <property type="match status" value="1"/>
</dbReference>
<dbReference type="InterPro" id="IPR017871">
    <property type="entry name" value="ABC_transporter-like_CS"/>
</dbReference>
<comment type="similarity">
    <text evidence="2">Belongs to the ABC transporter superfamily. ABCC family. Conjugate transporter (TC 3.A.1.208) subfamily.</text>
</comment>
<dbReference type="RefSeq" id="XP_028357052.1">
    <property type="nucleotide sequence ID" value="XM_028501251.2"/>
</dbReference>
<feature type="transmembrane region" description="Helical" evidence="21">
    <location>
        <begin position="73"/>
        <end position="94"/>
    </location>
</feature>
<feature type="domain" description="ABC transporter" evidence="22">
    <location>
        <begin position="1302"/>
        <end position="1536"/>
    </location>
</feature>
<dbReference type="FunFam" id="1.20.1560.10:FF:000416">
    <property type="entry name" value="ATP-binding cassette sub-family C member 8"/>
    <property type="match status" value="1"/>
</dbReference>
<feature type="transmembrane region" description="Helical" evidence="21">
    <location>
        <begin position="428"/>
        <end position="447"/>
    </location>
</feature>
<dbReference type="Proteomes" id="UP000248484">
    <property type="component" value="Chromosome 16"/>
</dbReference>
<evidence type="ECO:0000256" key="16">
    <source>
        <dbReference type="ARBA" id="ARBA00059658"/>
    </source>
</evidence>
<evidence type="ECO:0000256" key="17">
    <source>
        <dbReference type="ARBA" id="ARBA00061924"/>
    </source>
</evidence>
<feature type="transmembrane region" description="Helical" evidence="21">
    <location>
        <begin position="571"/>
        <end position="593"/>
    </location>
</feature>
<dbReference type="SUPFAM" id="SSF52540">
    <property type="entry name" value="P-loop containing nucleoside triphosphate hydrolases"/>
    <property type="match status" value="2"/>
</dbReference>
<evidence type="ECO:0000256" key="3">
    <source>
        <dbReference type="ARBA" id="ARBA00022448"/>
    </source>
</evidence>
<dbReference type="InterPro" id="IPR000844">
    <property type="entry name" value="ABCC8"/>
</dbReference>
<keyword evidence="15" id="KW-0325">Glycoprotein</keyword>
<evidence type="ECO:0000256" key="14">
    <source>
        <dbReference type="ARBA" id="ARBA00023170"/>
    </source>
</evidence>
<dbReference type="Gene3D" id="3.40.50.300">
    <property type="entry name" value="P-loop containing nucleotide triphosphate hydrolases"/>
    <property type="match status" value="2"/>
</dbReference>
<keyword evidence="24" id="KW-1185">Reference proteome</keyword>
<comment type="function">
    <text evidence="16">Regulator subunit of pancreatic ATP-sensitive potassium channel (KATP), playing a major role in the regulation of insulin release. In pancreatic cells, it forms KATP channels with KCNJ11; KCNJ11 forms the channel pore while ABCC8 is required for activation and regulation.</text>
</comment>
<dbReference type="PROSITE" id="PS00211">
    <property type="entry name" value="ABC_TRANSPORTER_1"/>
    <property type="match status" value="2"/>
</dbReference>
<dbReference type="FunFam" id="1.20.1560.10:FF:000369">
    <property type="entry name" value="ATP-binding cassette, sub-family C (CFTR/MRP), member 8"/>
    <property type="match status" value="1"/>
</dbReference>
<dbReference type="GO" id="GO:0008281">
    <property type="term" value="F:sulfonylurea receptor activity"/>
    <property type="evidence" value="ECO:0007669"/>
    <property type="project" value="InterPro"/>
</dbReference>
<dbReference type="PRINTS" id="PR01092">
    <property type="entry name" value="SULFNYLUREAR"/>
</dbReference>
<dbReference type="GO" id="GO:0005524">
    <property type="term" value="F:ATP binding"/>
    <property type="evidence" value="ECO:0007669"/>
    <property type="project" value="UniProtKB-KW"/>
</dbReference>
<dbReference type="Pfam" id="PF00664">
    <property type="entry name" value="ABC_membrane"/>
    <property type="match status" value="2"/>
</dbReference>
<evidence type="ECO:0000256" key="10">
    <source>
        <dbReference type="ARBA" id="ARBA00022842"/>
    </source>
</evidence>
<evidence type="ECO:0000256" key="4">
    <source>
        <dbReference type="ARBA" id="ARBA00022475"/>
    </source>
</evidence>
<dbReference type="InterPro" id="IPR027417">
    <property type="entry name" value="P-loop_NTPase"/>
</dbReference>
<dbReference type="SMART" id="SM00382">
    <property type="entry name" value="AAA"/>
    <property type="match status" value="2"/>
</dbReference>
<evidence type="ECO:0000256" key="6">
    <source>
        <dbReference type="ARBA" id="ARBA00022723"/>
    </source>
</evidence>
<keyword evidence="6" id="KW-0479">Metal-binding</keyword>
<evidence type="ECO:0000256" key="19">
    <source>
        <dbReference type="ARBA" id="ARBA00076048"/>
    </source>
</evidence>
<feature type="transmembrane region" description="Helical" evidence="21">
    <location>
        <begin position="166"/>
        <end position="190"/>
    </location>
</feature>
<feature type="transmembrane region" description="Helical" evidence="21">
    <location>
        <begin position="1020"/>
        <end position="1043"/>
    </location>
</feature>
<evidence type="ECO:0000256" key="18">
    <source>
        <dbReference type="ARBA" id="ARBA00069164"/>
    </source>
</evidence>
<feature type="transmembrane region" description="Helical" evidence="21">
    <location>
        <begin position="956"/>
        <end position="974"/>
    </location>
</feature>
<dbReference type="InterPro" id="IPR003439">
    <property type="entry name" value="ABC_transporter-like_ATP-bd"/>
</dbReference>
<feature type="transmembrane region" description="Helical" evidence="21">
    <location>
        <begin position="1110"/>
        <end position="1135"/>
    </location>
</feature>
<accession>A0A455C7I9</accession>
<keyword evidence="14" id="KW-0675">Receptor</keyword>
<keyword evidence="5 21" id="KW-0812">Transmembrane</keyword>
<evidence type="ECO:0000256" key="7">
    <source>
        <dbReference type="ARBA" id="ARBA00022737"/>
    </source>
</evidence>
<dbReference type="InterPro" id="IPR003593">
    <property type="entry name" value="AAA+_ATPase"/>
</dbReference>
<organism evidence="24 25">
    <name type="scientific">Physeter macrocephalus</name>
    <name type="common">Sperm whale</name>
    <name type="synonym">Physeter catodon</name>
    <dbReference type="NCBI Taxonomy" id="9755"/>
    <lineage>
        <taxon>Eukaryota</taxon>
        <taxon>Metazoa</taxon>
        <taxon>Chordata</taxon>
        <taxon>Craniata</taxon>
        <taxon>Vertebrata</taxon>
        <taxon>Euteleostomi</taxon>
        <taxon>Mammalia</taxon>
        <taxon>Eutheria</taxon>
        <taxon>Laurasiatheria</taxon>
        <taxon>Artiodactyla</taxon>
        <taxon>Whippomorpha</taxon>
        <taxon>Cetacea</taxon>
        <taxon>Odontoceti</taxon>
        <taxon>Physeteridae</taxon>
        <taxon>Physeter</taxon>
    </lineage>
</organism>
<dbReference type="InterPro" id="IPR036640">
    <property type="entry name" value="ABC1_TM_sf"/>
</dbReference>
<feature type="transmembrane region" description="Helical" evidence="21">
    <location>
        <begin position="136"/>
        <end position="154"/>
    </location>
</feature>
<evidence type="ECO:0000313" key="24">
    <source>
        <dbReference type="Proteomes" id="UP000248484"/>
    </source>
</evidence>
<gene>
    <name evidence="25" type="primary">ABCC8</name>
</gene>
<evidence type="ECO:0000256" key="5">
    <source>
        <dbReference type="ARBA" id="ARBA00022692"/>
    </source>
</evidence>
<feature type="transmembrane region" description="Helical" evidence="21">
    <location>
        <begin position="1211"/>
        <end position="1229"/>
    </location>
</feature>
<feature type="transmembrane region" description="Helical" evidence="21">
    <location>
        <begin position="106"/>
        <end position="124"/>
    </location>
</feature>
<proteinExistence type="inferred from homology"/>
<feature type="compositionally biased region" description="Acidic residues" evidence="20">
    <location>
        <begin position="922"/>
        <end position="940"/>
    </location>
</feature>
<comment type="subunit">
    <text evidence="17">Forms an heterooctamer with KCNJ11; four ABCC8/SUR1 molecules interact with one KCNJ11 homotetramer.</text>
</comment>
<keyword evidence="3" id="KW-0813">Transport</keyword>
<dbReference type="GO" id="GO:0046872">
    <property type="term" value="F:metal ion binding"/>
    <property type="evidence" value="ECO:0007669"/>
    <property type="project" value="UniProtKB-KW"/>
</dbReference>
<keyword evidence="10" id="KW-0460">Magnesium</keyword>
<evidence type="ECO:0000256" key="8">
    <source>
        <dbReference type="ARBA" id="ARBA00022741"/>
    </source>
</evidence>
<comment type="subcellular location">
    <subcellularLocation>
        <location evidence="1">Membrane</location>
    </subcellularLocation>
</comment>
<dbReference type="InterPro" id="IPR000388">
    <property type="entry name" value="ABCC8/9"/>
</dbReference>
<dbReference type="GeneID" id="102975396"/>
<evidence type="ECO:0000256" key="2">
    <source>
        <dbReference type="ARBA" id="ARBA00009726"/>
    </source>
</evidence>
<dbReference type="Gene3D" id="1.20.1560.10">
    <property type="entry name" value="ABC transporter type 1, transmembrane domain"/>
    <property type="match status" value="2"/>
</dbReference>
<evidence type="ECO:0000259" key="23">
    <source>
        <dbReference type="PROSITE" id="PS50929"/>
    </source>
</evidence>
<dbReference type="PANTHER" id="PTHR24223:SF187">
    <property type="entry name" value="ATP-BINDING CASSETTE SUB-FAMILY C MEMBER 8"/>
    <property type="match status" value="1"/>
</dbReference>
<evidence type="ECO:0000256" key="12">
    <source>
        <dbReference type="ARBA" id="ARBA00023136"/>
    </source>
</evidence>
<dbReference type="GO" id="GO:0140359">
    <property type="term" value="F:ABC-type transporter activity"/>
    <property type="evidence" value="ECO:0007669"/>
    <property type="project" value="InterPro"/>
</dbReference>
<feature type="transmembrane region" description="Helical" evidence="21">
    <location>
        <begin position="453"/>
        <end position="477"/>
    </location>
</feature>
<keyword evidence="4" id="KW-1003">Cell membrane</keyword>
<dbReference type="FunFam" id="1.20.1560.10:FF:000005">
    <property type="entry name" value="ATP-binding cassette, sub-family C (CFTR/MRP), member 9"/>
    <property type="match status" value="1"/>
</dbReference>
<dbReference type="GO" id="GO:0008282">
    <property type="term" value="C:inward rectifying potassium channel"/>
    <property type="evidence" value="ECO:0007669"/>
    <property type="project" value="UniProtKB-ARBA"/>
</dbReference>
<dbReference type="CTD" id="6833"/>
<dbReference type="PANTHER" id="PTHR24223">
    <property type="entry name" value="ATP-BINDING CASSETTE SUB-FAMILY C"/>
    <property type="match status" value="1"/>
</dbReference>
<sequence length="1539" mass="172520">MPLAFCGSENHSAAYRVDQGVLNNGCFVDALNVVPHVFLLFITFPILFIGWGSQSSKVHIHHSTWLHFPGHNLRWILTFMLLFVLVCEIAEGILSDGVTESRHLHLYMPAGMAFMAAVTSVIYYHNIETSNFPKLLIALLVYWTLAFITKTIKFVKFYDHAIGFSQLRFCLTGLLVILYGMLLLVEVNVIRVRRYIFFKMPREVKPPEDLQDLGVRFLQPFVNLLSKGTYWWMNAFIKTAHKKPIDLRAIGKLPIAMRALTNYQRLCEAFDAQARKDMQSTQGARAIWQALCRAFGRRLVLSSTFRILADLLGFAGPLCIFGIVDHLGKENRVFQPKTQFLGVYFVSSQEFLANAYVLAVLLFLALLLQRTFLQASYYVAIETGINLRGAIQTKIYNKIMHLSTSNLSMGEMTAGQICNLVAIDTNQLMWFFFLCPNLWAMPVQIIVGVILLYYILGISALIGAAVIILLAPVQYFVATKLSQAQRSTLEYSNERLKQTNEMLRGIKLLKLYAWENIFRTRVEMTREKEMTSLRAFAVYTSISIFMNTAIPIAAVLITFVGHVSFFKEADFSPSVAFASLSLFHILVTPLFLLSSVVRSTVKALVSVQKLSEFLSSAEIREKQCTPREPEPRGQASKYQAVPLKVVNRKRPAWEDCRGLMGPLQSLTPSADGDADNCCVQIIGGFFTWTPDGIPTLSNITICIPRGQLTMIVGQVGCGKSSLLLATLGEMQKVSGAVFWNSSLPDSETGEDPRYKMVIEACSLQPDIDILPHGDQTQIGERGINLSGGQRQRISVARALYQHTNVVFLDDPFSALDVHLSDHLMQAGILELLRDDKRTVVLVTHKLQYLPHADWIIAMKDGTIQREGTLKDFQRSECQLFEHWKTLMNRQDQELEKETIVERKATEPPQGLPRAMSSRDGLLQDEEEEEEEAAESEEEDNLSSVLHQRAKIPWRACTKYLSSAGILLLSLLIFSQLLKHMVLVAIDYWLAKWTDSALILSPMARNCSLSQAQECSLDQTVYAMVFTVLCSLGIVLCLVTSITVEWTGLKVAKRLHCSLLNQIILAPMRFFETTPLGSILNRFSSDCNTIDQHIPSTLECLSRSTLLCVSALAVISYVTPVFLVALLPLAVVCYFIQKYFRVASRDLQQLDDTTQLPLLSHFGETVEGLTTIRAFRYETRFQQKLLEYTDSNNIASLFLTAANRWLEVRMEYIGACVVLIAAVTSISNSLHRELSAGLVGLGLTYALMVSNYLNWMVRNLADMELQLGAVKRIHGLLKTEAERYEGLLAPSLIPKNWPDQGKIQIQNLSVRYDSTLKPVLKHVNALISPGQKIGICGRTGSGKSSFSLAFFRMVDTFEGCIIIDGIDIAKLPLNTLRSRLSIILQDPVLFSGTIRFNLDPEKKCSDSTLWEALEIAQLKLVVKSLPGGLDAIITEGGENFSQGQRQLFCLARAFVRKTSIFIMDEATASIDMATENILQKVVMTAFADRTVVTIAHRVHTILSADLVIVLKRGAILEFDKPEKLLSQKDSVFASFVRADK</sequence>
<evidence type="ECO:0000256" key="11">
    <source>
        <dbReference type="ARBA" id="ARBA00022989"/>
    </source>
</evidence>
<feature type="domain" description="ABC transmembrane type-1" evidence="23">
    <location>
        <begin position="970"/>
        <end position="1264"/>
    </location>
</feature>
<dbReference type="Pfam" id="PF00005">
    <property type="entry name" value="ABC_tran"/>
    <property type="match status" value="2"/>
</dbReference>
<dbReference type="CDD" id="cd18602">
    <property type="entry name" value="ABC_6TM_SUR1_D2_like"/>
    <property type="match status" value="1"/>
</dbReference>